<gene>
    <name evidence="2" type="ORF">DFH08DRAFT_807175</name>
</gene>
<feature type="region of interest" description="Disordered" evidence="1">
    <location>
        <begin position="207"/>
        <end position="283"/>
    </location>
</feature>
<keyword evidence="3" id="KW-1185">Reference proteome</keyword>
<accession>A0AAD7A5H7</accession>
<reference evidence="2" key="1">
    <citation type="submission" date="2023-03" db="EMBL/GenBank/DDBJ databases">
        <title>Massive genome expansion in bonnet fungi (Mycena s.s.) driven by repeated elements and novel gene families across ecological guilds.</title>
        <authorList>
            <consortium name="Lawrence Berkeley National Laboratory"/>
            <person name="Harder C.B."/>
            <person name="Miyauchi S."/>
            <person name="Viragh M."/>
            <person name="Kuo A."/>
            <person name="Thoen E."/>
            <person name="Andreopoulos B."/>
            <person name="Lu D."/>
            <person name="Skrede I."/>
            <person name="Drula E."/>
            <person name="Henrissat B."/>
            <person name="Morin E."/>
            <person name="Kohler A."/>
            <person name="Barry K."/>
            <person name="LaButti K."/>
            <person name="Morin E."/>
            <person name="Salamov A."/>
            <person name="Lipzen A."/>
            <person name="Mereny Z."/>
            <person name="Hegedus B."/>
            <person name="Baldrian P."/>
            <person name="Stursova M."/>
            <person name="Weitz H."/>
            <person name="Taylor A."/>
            <person name="Grigoriev I.V."/>
            <person name="Nagy L.G."/>
            <person name="Martin F."/>
            <person name="Kauserud H."/>
        </authorList>
    </citation>
    <scope>NUCLEOTIDE SEQUENCE</scope>
    <source>
        <strain evidence="2">CBHHK002</strain>
    </source>
</reference>
<feature type="compositionally biased region" description="Low complexity" evidence="1">
    <location>
        <begin position="268"/>
        <end position="281"/>
    </location>
</feature>
<name>A0AAD7A5H7_9AGAR</name>
<feature type="region of interest" description="Disordered" evidence="1">
    <location>
        <begin position="373"/>
        <end position="408"/>
    </location>
</feature>
<proteinExistence type="predicted"/>
<feature type="region of interest" description="Disordered" evidence="1">
    <location>
        <begin position="329"/>
        <end position="358"/>
    </location>
</feature>
<feature type="compositionally biased region" description="Basic and acidic residues" evidence="1">
    <location>
        <begin position="227"/>
        <end position="239"/>
    </location>
</feature>
<dbReference type="Proteomes" id="UP001218218">
    <property type="component" value="Unassembled WGS sequence"/>
</dbReference>
<sequence length="435" mass="47818">MKLLLEELMFEAIAARKIPENWLSPVPVNHRQKRSDMIRRSRATYHPRNRFAIPVQVWRALAEIGLGPAEASRPISAKARQTWTYAGSYPPRFRVTEVGGEPLHGGWRITPVNNIATGPRFPIWMPLSIHIDGTRSSFADTARHCSNSPLPAKPDHLNIPCVYSQALSLHRSSLMASTTWICQKHGAYPRWAKALAQIRPRKELKMIQRSAVREQQASRAGNATRQRQQEEQDGGAHNEDEQEWWWSNHNGGRKERCTSPATPPQNVARAASSSPSIPSASQLVPPLPTAFPAGPYNPMGHYTPFVTQQPYYGQPPVFSMPPQYQGFFPPNQFAPPPSSKSSDAQSGVGEMPVVSAGAQQDQSALLNQTIVPIPESSRSGSDAPAVSGETVSNFSLSPDNSSSSTEPTVNCCPLIGEFTVGSIFLLVNKYIQVMG</sequence>
<evidence type="ECO:0000313" key="2">
    <source>
        <dbReference type="EMBL" id="KAJ7349836.1"/>
    </source>
</evidence>
<feature type="compositionally biased region" description="Low complexity" evidence="1">
    <location>
        <begin position="392"/>
        <end position="404"/>
    </location>
</feature>
<organism evidence="2 3">
    <name type="scientific">Mycena albidolilacea</name>
    <dbReference type="NCBI Taxonomy" id="1033008"/>
    <lineage>
        <taxon>Eukaryota</taxon>
        <taxon>Fungi</taxon>
        <taxon>Dikarya</taxon>
        <taxon>Basidiomycota</taxon>
        <taxon>Agaricomycotina</taxon>
        <taxon>Agaricomycetes</taxon>
        <taxon>Agaricomycetidae</taxon>
        <taxon>Agaricales</taxon>
        <taxon>Marasmiineae</taxon>
        <taxon>Mycenaceae</taxon>
        <taxon>Mycena</taxon>
    </lineage>
</organism>
<dbReference type="AlphaFoldDB" id="A0AAD7A5H7"/>
<comment type="caution">
    <text evidence="2">The sequence shown here is derived from an EMBL/GenBank/DDBJ whole genome shotgun (WGS) entry which is preliminary data.</text>
</comment>
<feature type="compositionally biased region" description="Polar residues" evidence="1">
    <location>
        <begin position="213"/>
        <end position="226"/>
    </location>
</feature>
<evidence type="ECO:0000256" key="1">
    <source>
        <dbReference type="SAM" id="MobiDB-lite"/>
    </source>
</evidence>
<protein>
    <submittedName>
        <fullName evidence="2">Uncharacterized protein</fullName>
    </submittedName>
</protein>
<dbReference type="EMBL" id="JARIHO010000015">
    <property type="protein sequence ID" value="KAJ7349836.1"/>
    <property type="molecule type" value="Genomic_DNA"/>
</dbReference>
<evidence type="ECO:0000313" key="3">
    <source>
        <dbReference type="Proteomes" id="UP001218218"/>
    </source>
</evidence>